<dbReference type="PANTHER" id="PTHR40254:SF1">
    <property type="entry name" value="BLR0577 PROTEIN"/>
    <property type="match status" value="1"/>
</dbReference>
<reference evidence="3" key="1">
    <citation type="journal article" date="2019" name="Int. J. Syst. Evol. Microbiol.">
        <title>The Global Catalogue of Microorganisms (GCM) 10K type strain sequencing project: providing services to taxonomists for standard genome sequencing and annotation.</title>
        <authorList>
            <consortium name="The Broad Institute Genomics Platform"/>
            <consortium name="The Broad Institute Genome Sequencing Center for Infectious Disease"/>
            <person name="Wu L."/>
            <person name="Ma J."/>
        </authorList>
    </citation>
    <scope>NUCLEOTIDE SEQUENCE [LARGE SCALE GENOMIC DNA]</scope>
    <source>
        <strain evidence="3">CGMCC 4.7641</strain>
    </source>
</reference>
<evidence type="ECO:0000259" key="1">
    <source>
        <dbReference type="Pfam" id="PF13454"/>
    </source>
</evidence>
<dbReference type="EMBL" id="JBHUKS010000015">
    <property type="protein sequence ID" value="MFD2469974.1"/>
    <property type="molecule type" value="Genomic_DNA"/>
</dbReference>
<evidence type="ECO:0000313" key="3">
    <source>
        <dbReference type="Proteomes" id="UP001597483"/>
    </source>
</evidence>
<dbReference type="Pfam" id="PF13454">
    <property type="entry name" value="NAD_binding_9"/>
    <property type="match status" value="1"/>
</dbReference>
<dbReference type="PANTHER" id="PTHR40254">
    <property type="entry name" value="BLR0577 PROTEIN"/>
    <property type="match status" value="1"/>
</dbReference>
<sequence>MSVDEVGSASLVICVVGAGPRGVSVVERVCANAALAPGAPVVVHLVDAVCDGGGRVWRTAQPGELLMNTVASQVTMFTDDSVDCRGPVVTGPSLYDWARVVMVMDGLDEYPETVHAEARRLTPDSYPSRSFYGHYVGWVLRRVVSTAPARVSVVSHRRVAVALDDNVDGTQVVTLDDGTRLGDVDVVVLAQGHVGMEPAEPERALLRFAGERGLRYFPPGNPADVDLSRIRAGESVALRGMGLNFFDYLALLTVGRGGTFRRASGRLKYRPSGREPLMYAGSRRGIPYHARGENQKGASGRHEPMFLTPEVIRWFRSRVADGKPLRFRRDLWPLITREVQLAYHRTLLTERDGAAAGDAFARDYVALAELDVDGLSESALLDRYRVAPVHRWNWDRVTRPWGPRFFRDHDEYLRWLLGYLAEDVAQAKLGNVRGPLKAAVDVLRDLRNEIRLVVDHGGLSGSSYRDELEQWYNPLNAFLSIGPPVRRIEEMIALIEAGVLRVLPPGMVAGPAPSGRKFRVGATSLPGTHYDVTTLVEARLPENDIARTTDPLLRYLVSTGQGRGYRIPEGDHTPAVAYETGGLMVTPRPYRLVDVTGRAHPKRFAFGVPTETVHWLTAAGIRPGVNSVILGDADAIARAALAMDQPDALSETRPRREENRP</sequence>
<dbReference type="RefSeq" id="WP_378306801.1">
    <property type="nucleotide sequence ID" value="NZ_JBHUKS010000015.1"/>
</dbReference>
<dbReference type="InterPro" id="IPR052189">
    <property type="entry name" value="L-asp_N-monooxygenase_NS-form"/>
</dbReference>
<accession>A0ABW5HAP5</accession>
<dbReference type="Proteomes" id="UP001597483">
    <property type="component" value="Unassembled WGS sequence"/>
</dbReference>
<proteinExistence type="predicted"/>
<dbReference type="InterPro" id="IPR038732">
    <property type="entry name" value="HpyO/CreE_NAD-binding"/>
</dbReference>
<comment type="caution">
    <text evidence="2">The sequence shown here is derived from an EMBL/GenBank/DDBJ whole genome shotgun (WGS) entry which is preliminary data.</text>
</comment>
<feature type="domain" description="FAD-dependent urate hydroxylase HpyO/Asp monooxygenase CreE-like FAD/NAD(P)-binding" evidence="1">
    <location>
        <begin position="15"/>
        <end position="193"/>
    </location>
</feature>
<name>A0ABW5HAP5_9PSEU</name>
<keyword evidence="3" id="KW-1185">Reference proteome</keyword>
<evidence type="ECO:0000313" key="2">
    <source>
        <dbReference type="EMBL" id="MFD2469974.1"/>
    </source>
</evidence>
<protein>
    <submittedName>
        <fullName evidence="2">FAD/NAD(P)-binding protein</fullName>
    </submittedName>
</protein>
<organism evidence="2 3">
    <name type="scientific">Amycolatopsis silviterrae</name>
    <dbReference type="NCBI Taxonomy" id="1656914"/>
    <lineage>
        <taxon>Bacteria</taxon>
        <taxon>Bacillati</taxon>
        <taxon>Actinomycetota</taxon>
        <taxon>Actinomycetes</taxon>
        <taxon>Pseudonocardiales</taxon>
        <taxon>Pseudonocardiaceae</taxon>
        <taxon>Amycolatopsis</taxon>
    </lineage>
</organism>
<gene>
    <name evidence="2" type="ORF">ACFSVL_21495</name>
</gene>